<dbReference type="PANTHER" id="PTHR38567:SF1">
    <property type="entry name" value="DUF4291 DOMAIN-CONTAINING PROTEIN"/>
    <property type="match status" value="1"/>
</dbReference>
<reference evidence="1 2" key="1">
    <citation type="submission" date="2016-04" db="EMBL/GenBank/DDBJ databases">
        <title>Genome analyses suggest a sexual origin of heterokaryosis in a supposedly ancient asexual fungus.</title>
        <authorList>
            <person name="Ropars J."/>
            <person name="Sedzielewska K."/>
            <person name="Noel J."/>
            <person name="Charron P."/>
            <person name="Farinelli L."/>
            <person name="Marton T."/>
            <person name="Kruger M."/>
            <person name="Pelin A."/>
            <person name="Brachmann A."/>
            <person name="Corradi N."/>
        </authorList>
    </citation>
    <scope>NUCLEOTIDE SEQUENCE [LARGE SCALE GENOMIC DNA]</scope>
    <source>
        <strain evidence="1 2">C2</strain>
    </source>
</reference>
<dbReference type="PANTHER" id="PTHR38567">
    <property type="entry name" value="DUF4291 DOMAIN-CONTAINING PROTEIN"/>
    <property type="match status" value="1"/>
</dbReference>
<reference evidence="1 2" key="2">
    <citation type="submission" date="2017-10" db="EMBL/GenBank/DDBJ databases">
        <title>Extensive intraspecific genome diversity in a model arbuscular mycorrhizal fungus.</title>
        <authorList>
            <person name="Chen E.C.H."/>
            <person name="Morin E."/>
            <person name="Baudet D."/>
            <person name="Noel J."/>
            <person name="Ndikumana S."/>
            <person name="Charron P."/>
            <person name="St-Onge C."/>
            <person name="Giorgi J."/>
            <person name="Grigoriev I.V."/>
            <person name="Roux C."/>
            <person name="Martin F.M."/>
            <person name="Corradi N."/>
        </authorList>
    </citation>
    <scope>NUCLEOTIDE SEQUENCE [LARGE SCALE GENOMIC DNA]</scope>
    <source>
        <strain evidence="1 2">C2</strain>
    </source>
</reference>
<protein>
    <recommendedName>
        <fullName evidence="3">DUF4291 domain-containing protein</fullName>
    </recommendedName>
</protein>
<dbReference type="VEuPathDB" id="FungiDB:FUN_013648"/>
<comment type="caution">
    <text evidence="1">The sequence shown here is derived from an EMBL/GenBank/DDBJ whole genome shotgun (WGS) entry which is preliminary data.</text>
</comment>
<dbReference type="EMBL" id="LLXL01001541">
    <property type="protein sequence ID" value="PKK63928.1"/>
    <property type="molecule type" value="Genomic_DNA"/>
</dbReference>
<proteinExistence type="predicted"/>
<name>A0A2N1MQP6_9GLOM</name>
<evidence type="ECO:0008006" key="3">
    <source>
        <dbReference type="Google" id="ProtNLM"/>
    </source>
</evidence>
<sequence length="207" mass="24574">MITLETELYISQLQRWPKEGRHIMGQFDDNSIIVYQAYNPSIANYAVKHQKFGGQDFSWTRMSWIKPNFTWMMYRSGWATKNNQERILAIKLSRQGFEEVISKAVPTNFNSFSPISREEWQEKLKSSEVRVQWDPDHNLLGEKIQRRAIQLGMKGDILKKYSDEYIISIEDITEFVNEQYELIKMNKLDQVMTPVEQIYDLADKVYE</sequence>
<dbReference type="VEuPathDB" id="FungiDB:RhiirFUN_019880"/>
<accession>A0A2N1MQP6</accession>
<dbReference type="OrthoDB" id="413653at2759"/>
<gene>
    <name evidence="1" type="ORF">RhiirC2_701490</name>
</gene>
<feature type="non-terminal residue" evidence="1">
    <location>
        <position position="1"/>
    </location>
</feature>
<dbReference type="InterPro" id="IPR025633">
    <property type="entry name" value="DUF4291"/>
</dbReference>
<dbReference type="AlphaFoldDB" id="A0A2N1MQP6"/>
<dbReference type="VEuPathDB" id="FungiDB:RhiirA1_384628"/>
<evidence type="ECO:0000313" key="1">
    <source>
        <dbReference type="EMBL" id="PKK63928.1"/>
    </source>
</evidence>
<evidence type="ECO:0000313" key="2">
    <source>
        <dbReference type="Proteomes" id="UP000233469"/>
    </source>
</evidence>
<dbReference type="Proteomes" id="UP000233469">
    <property type="component" value="Unassembled WGS sequence"/>
</dbReference>
<organism evidence="1 2">
    <name type="scientific">Rhizophagus irregularis</name>
    <dbReference type="NCBI Taxonomy" id="588596"/>
    <lineage>
        <taxon>Eukaryota</taxon>
        <taxon>Fungi</taxon>
        <taxon>Fungi incertae sedis</taxon>
        <taxon>Mucoromycota</taxon>
        <taxon>Glomeromycotina</taxon>
        <taxon>Glomeromycetes</taxon>
        <taxon>Glomerales</taxon>
        <taxon>Glomeraceae</taxon>
        <taxon>Rhizophagus</taxon>
    </lineage>
</organism>
<dbReference type="Pfam" id="PF14124">
    <property type="entry name" value="DUF4291"/>
    <property type="match status" value="1"/>
</dbReference>